<keyword evidence="2" id="KW-1185">Reference proteome</keyword>
<reference evidence="1 2" key="1">
    <citation type="submission" date="2015-09" db="EMBL/GenBank/DDBJ databases">
        <title>Trachymyrmex cornetzi WGS genome.</title>
        <authorList>
            <person name="Nygaard S."/>
            <person name="Hu H."/>
            <person name="Boomsma J."/>
            <person name="Zhang G."/>
        </authorList>
    </citation>
    <scope>NUCLEOTIDE SEQUENCE [LARGE SCALE GENOMIC DNA]</scope>
    <source>
        <strain evidence="1">Tcor2-1</strain>
        <tissue evidence="1">Whole body</tissue>
    </source>
</reference>
<name>A0A195ED47_9HYME</name>
<evidence type="ECO:0000313" key="1">
    <source>
        <dbReference type="EMBL" id="KYN22747.1"/>
    </source>
</evidence>
<accession>A0A195ED47</accession>
<dbReference type="EMBL" id="KQ979074">
    <property type="protein sequence ID" value="KYN22747.1"/>
    <property type="molecule type" value="Genomic_DNA"/>
</dbReference>
<evidence type="ECO:0000313" key="2">
    <source>
        <dbReference type="Proteomes" id="UP000078492"/>
    </source>
</evidence>
<protein>
    <submittedName>
        <fullName evidence="1">Uncharacterized protein</fullName>
    </submittedName>
</protein>
<dbReference type="AlphaFoldDB" id="A0A195ED47"/>
<organism evidence="1 2">
    <name type="scientific">Trachymyrmex cornetzi</name>
    <dbReference type="NCBI Taxonomy" id="471704"/>
    <lineage>
        <taxon>Eukaryota</taxon>
        <taxon>Metazoa</taxon>
        <taxon>Ecdysozoa</taxon>
        <taxon>Arthropoda</taxon>
        <taxon>Hexapoda</taxon>
        <taxon>Insecta</taxon>
        <taxon>Pterygota</taxon>
        <taxon>Neoptera</taxon>
        <taxon>Endopterygota</taxon>
        <taxon>Hymenoptera</taxon>
        <taxon>Apocrita</taxon>
        <taxon>Aculeata</taxon>
        <taxon>Formicoidea</taxon>
        <taxon>Formicidae</taxon>
        <taxon>Myrmicinae</taxon>
        <taxon>Trachymyrmex</taxon>
    </lineage>
</organism>
<sequence length="71" mass="7930">MTQDQRLLIVIAAPASTGTTFQATLSTNFFTALAEYYALEDNFVSHHLSSTYAIHEITIICKVQCLQSINY</sequence>
<dbReference type="Proteomes" id="UP000078492">
    <property type="component" value="Unassembled WGS sequence"/>
</dbReference>
<proteinExistence type="predicted"/>
<gene>
    <name evidence="1" type="ORF">ALC57_04526</name>
</gene>